<accession>A0A2H0K6D3</accession>
<dbReference type="EMBL" id="PCVC01000062">
    <property type="protein sequence ID" value="PIQ66807.1"/>
    <property type="molecule type" value="Genomic_DNA"/>
</dbReference>
<feature type="region of interest" description="Disordered" evidence="1">
    <location>
        <begin position="1"/>
        <end position="24"/>
    </location>
</feature>
<dbReference type="AlphaFoldDB" id="A0A2H0K6D3"/>
<reference evidence="2 3" key="1">
    <citation type="submission" date="2017-09" db="EMBL/GenBank/DDBJ databases">
        <title>Depth-based differentiation of microbial function through sediment-hosted aquifers and enrichment of novel symbionts in the deep terrestrial subsurface.</title>
        <authorList>
            <person name="Probst A.J."/>
            <person name="Ladd B."/>
            <person name="Jarett J.K."/>
            <person name="Geller-Mcgrath D.E."/>
            <person name="Sieber C.M."/>
            <person name="Emerson J.B."/>
            <person name="Anantharaman K."/>
            <person name="Thomas B.C."/>
            <person name="Malmstrom R."/>
            <person name="Stieglmeier M."/>
            <person name="Klingl A."/>
            <person name="Woyke T."/>
            <person name="Ryan C.M."/>
            <person name="Banfield J.F."/>
        </authorList>
    </citation>
    <scope>NUCLEOTIDE SEQUENCE [LARGE SCALE GENOMIC DNA]</scope>
    <source>
        <strain evidence="2">CG11_big_fil_rev_8_21_14_0_20_40_24</strain>
    </source>
</reference>
<evidence type="ECO:0000313" key="2">
    <source>
        <dbReference type="EMBL" id="PIQ66807.1"/>
    </source>
</evidence>
<sequence>MPKPNYGRPQDEWRDEPQNAGKGNDAQWLEYHLGERATEKLYSIIKRYELHSYEDLILRALRIIIRLEEQQDGGHPLVFISLLDDPEETNTKIRRASGIVTVLETLLEKAGFDE</sequence>
<organism evidence="2 3">
    <name type="scientific">Candidatus Zambryskibacteria bacterium CG11_big_fil_rev_8_21_14_0_20_40_24</name>
    <dbReference type="NCBI Taxonomy" id="1975116"/>
    <lineage>
        <taxon>Bacteria</taxon>
        <taxon>Candidatus Zambryskiibacteriota</taxon>
    </lineage>
</organism>
<evidence type="ECO:0000256" key="1">
    <source>
        <dbReference type="SAM" id="MobiDB-lite"/>
    </source>
</evidence>
<evidence type="ECO:0000313" key="3">
    <source>
        <dbReference type="Proteomes" id="UP000229834"/>
    </source>
</evidence>
<name>A0A2H0K6D3_9BACT</name>
<dbReference type="Proteomes" id="UP000229834">
    <property type="component" value="Unassembled WGS sequence"/>
</dbReference>
<protein>
    <submittedName>
        <fullName evidence="2">Uncharacterized protein</fullName>
    </submittedName>
</protein>
<comment type="caution">
    <text evidence="2">The sequence shown here is derived from an EMBL/GenBank/DDBJ whole genome shotgun (WGS) entry which is preliminary data.</text>
</comment>
<proteinExistence type="predicted"/>
<gene>
    <name evidence="2" type="ORF">COV95_02150</name>
</gene>